<feature type="compositionally biased region" description="Polar residues" evidence="1">
    <location>
        <begin position="343"/>
        <end position="352"/>
    </location>
</feature>
<feature type="compositionally biased region" description="Basic and acidic residues" evidence="1">
    <location>
        <begin position="356"/>
        <end position="365"/>
    </location>
</feature>
<comment type="caution">
    <text evidence="2">The sequence shown here is derived from an EMBL/GenBank/DDBJ whole genome shotgun (WGS) entry which is preliminary data.</text>
</comment>
<proteinExistence type="predicted"/>
<reference evidence="2" key="1">
    <citation type="submission" date="2020-03" db="EMBL/GenBank/DDBJ databases">
        <authorList>
            <person name="Weist P."/>
        </authorList>
    </citation>
    <scope>NUCLEOTIDE SEQUENCE</scope>
</reference>
<dbReference type="AlphaFoldDB" id="A0A9N7U1A1"/>
<keyword evidence="3" id="KW-1185">Reference proteome</keyword>
<dbReference type="Proteomes" id="UP001153269">
    <property type="component" value="Unassembled WGS sequence"/>
</dbReference>
<organism evidence="2 3">
    <name type="scientific">Pleuronectes platessa</name>
    <name type="common">European plaice</name>
    <dbReference type="NCBI Taxonomy" id="8262"/>
    <lineage>
        <taxon>Eukaryota</taxon>
        <taxon>Metazoa</taxon>
        <taxon>Chordata</taxon>
        <taxon>Craniata</taxon>
        <taxon>Vertebrata</taxon>
        <taxon>Euteleostomi</taxon>
        <taxon>Actinopterygii</taxon>
        <taxon>Neopterygii</taxon>
        <taxon>Teleostei</taxon>
        <taxon>Neoteleostei</taxon>
        <taxon>Acanthomorphata</taxon>
        <taxon>Carangaria</taxon>
        <taxon>Pleuronectiformes</taxon>
        <taxon>Pleuronectoidei</taxon>
        <taxon>Pleuronectidae</taxon>
        <taxon>Pleuronectes</taxon>
    </lineage>
</organism>
<accession>A0A9N7U1A1</accession>
<evidence type="ECO:0000313" key="3">
    <source>
        <dbReference type="Proteomes" id="UP001153269"/>
    </source>
</evidence>
<feature type="region of interest" description="Disordered" evidence="1">
    <location>
        <begin position="339"/>
        <end position="365"/>
    </location>
</feature>
<evidence type="ECO:0000256" key="1">
    <source>
        <dbReference type="SAM" id="MobiDB-lite"/>
    </source>
</evidence>
<feature type="compositionally biased region" description="Basic and acidic residues" evidence="1">
    <location>
        <begin position="12"/>
        <end position="23"/>
    </location>
</feature>
<name>A0A9N7U1A1_PLEPL</name>
<feature type="region of interest" description="Disordered" evidence="1">
    <location>
        <begin position="1"/>
        <end position="38"/>
    </location>
</feature>
<dbReference type="EMBL" id="CADEAL010000614">
    <property type="protein sequence ID" value="CAB1422841.1"/>
    <property type="molecule type" value="Genomic_DNA"/>
</dbReference>
<feature type="region of interest" description="Disordered" evidence="1">
    <location>
        <begin position="121"/>
        <end position="164"/>
    </location>
</feature>
<evidence type="ECO:0000313" key="2">
    <source>
        <dbReference type="EMBL" id="CAB1422841.1"/>
    </source>
</evidence>
<feature type="non-terminal residue" evidence="2">
    <location>
        <position position="365"/>
    </location>
</feature>
<protein>
    <submittedName>
        <fullName evidence="2">Uncharacterized protein</fullName>
    </submittedName>
</protein>
<gene>
    <name evidence="2" type="ORF">PLEPLA_LOCUS10759</name>
</gene>
<sequence length="365" mass="39795">ARHGAGCAMNGGRREHLRRDSGEQHSISQDPEYTDAKPLRMQRLAERWLTGEQQQKYGGDFHRRRGTHVDLSQEKTSEVDWSSRELVLLAQRASGCQLPFPAWRGSALGRGMSRTLLAPSVRGEGVRGSSAPRGEMHGMPGDAAVRPPAPATSASGGAAGRRRRRQEVTCYFHSRDHSRLFLFLFYRLLRTPPPEKIRRSRRKPLAFSPTNICFALRSRGHKALTAARGANSALHPSHTVLPPIVILSTTRTQAAQSITASPSSSSSSSSFLCCPPPSDSSSALPLKASTPLSMSPHFPTSILSFPFLPHTPTVSAVRPLARSHGRCAYIIMWLATQPAAPKQPSTDGSTCQGKKRTLERADGDK</sequence>